<name>A0A1M2W5R2_TRAPU</name>
<dbReference type="AlphaFoldDB" id="A0A1M2W5R2"/>
<dbReference type="Proteomes" id="UP000184267">
    <property type="component" value="Unassembled WGS sequence"/>
</dbReference>
<keyword evidence="2" id="KW-1185">Reference proteome</keyword>
<proteinExistence type="predicted"/>
<sequence length="240" mass="27495">MEDLLASRGFRSLIPADTSNWAFLPHLQDAEISLNKFRHRLGARSKIYPDPKLYFEILRHDTGWTGEMDKFFMQFADDVLDVLCDAPLKDLHIELPTHEICHIDWRTAFTPFNQLRYLSVCGTGSERGHSGAAALYKGLNPYLTPGAGIGGEVVEYLVLLKLQSLQIESFDRDDVLERALTNRMNFLGTPGSEALDKLYFVLSNDGQPEEDIEERRAVYQELFQSCVKKLTYEPKEPDWY</sequence>
<dbReference type="EMBL" id="MNAD01000194">
    <property type="protein sequence ID" value="OJT15143.1"/>
    <property type="molecule type" value="Genomic_DNA"/>
</dbReference>
<evidence type="ECO:0000313" key="2">
    <source>
        <dbReference type="Proteomes" id="UP000184267"/>
    </source>
</evidence>
<accession>A0A1M2W5R2</accession>
<reference evidence="1 2" key="1">
    <citation type="submission" date="2016-10" db="EMBL/GenBank/DDBJ databases">
        <title>Genome sequence of the basidiomycete white-rot fungus Trametes pubescens.</title>
        <authorList>
            <person name="Makela M.R."/>
            <person name="Granchi Z."/>
            <person name="Peng M."/>
            <person name="De Vries R.P."/>
            <person name="Grigoriev I."/>
            <person name="Riley R."/>
            <person name="Hilden K."/>
        </authorList>
    </citation>
    <scope>NUCLEOTIDE SEQUENCE [LARGE SCALE GENOMIC DNA]</scope>
    <source>
        <strain evidence="1 2">FBCC735</strain>
    </source>
</reference>
<gene>
    <name evidence="1" type="ORF">TRAPUB_8315</name>
</gene>
<evidence type="ECO:0000313" key="1">
    <source>
        <dbReference type="EMBL" id="OJT15143.1"/>
    </source>
</evidence>
<organism evidence="1 2">
    <name type="scientific">Trametes pubescens</name>
    <name type="common">White-rot fungus</name>
    <dbReference type="NCBI Taxonomy" id="154538"/>
    <lineage>
        <taxon>Eukaryota</taxon>
        <taxon>Fungi</taxon>
        <taxon>Dikarya</taxon>
        <taxon>Basidiomycota</taxon>
        <taxon>Agaricomycotina</taxon>
        <taxon>Agaricomycetes</taxon>
        <taxon>Polyporales</taxon>
        <taxon>Polyporaceae</taxon>
        <taxon>Trametes</taxon>
    </lineage>
</organism>
<comment type="caution">
    <text evidence="1">The sequence shown here is derived from an EMBL/GenBank/DDBJ whole genome shotgun (WGS) entry which is preliminary data.</text>
</comment>
<protein>
    <submittedName>
        <fullName evidence="1">Uncharacterized protein</fullName>
    </submittedName>
</protein>